<evidence type="ECO:0000256" key="2">
    <source>
        <dbReference type="ARBA" id="ARBA00023157"/>
    </source>
</evidence>
<keyword evidence="3" id="KW-0496">Mitochondrion</keyword>
<feature type="region of interest" description="Disordered" evidence="4">
    <location>
        <begin position="1"/>
        <end position="33"/>
    </location>
</feature>
<dbReference type="Proteomes" id="UP001283361">
    <property type="component" value="Unassembled WGS sequence"/>
</dbReference>
<name>A0AAE1DA68_9GAST</name>
<reference evidence="5" key="1">
    <citation type="journal article" date="2023" name="G3 (Bethesda)">
        <title>A reference genome for the long-term kleptoplast-retaining sea slug Elysia crispata morphotype clarki.</title>
        <authorList>
            <person name="Eastman K.E."/>
            <person name="Pendleton A.L."/>
            <person name="Shaikh M.A."/>
            <person name="Suttiyut T."/>
            <person name="Ogas R."/>
            <person name="Tomko P."/>
            <person name="Gavelis G."/>
            <person name="Widhalm J.R."/>
            <person name="Wisecaver J.H."/>
        </authorList>
    </citation>
    <scope>NUCLEOTIDE SEQUENCE</scope>
    <source>
        <strain evidence="5">ECLA1</strain>
    </source>
</reference>
<evidence type="ECO:0000313" key="6">
    <source>
        <dbReference type="Proteomes" id="UP001283361"/>
    </source>
</evidence>
<comment type="subcellular location">
    <subcellularLocation>
        <location evidence="3">Mitochondrion</location>
    </subcellularLocation>
</comment>
<evidence type="ECO:0000313" key="5">
    <source>
        <dbReference type="EMBL" id="KAK3763051.1"/>
    </source>
</evidence>
<proteinExistence type="inferred from homology"/>
<evidence type="ECO:0000256" key="3">
    <source>
        <dbReference type="RuleBase" id="RU364104"/>
    </source>
</evidence>
<dbReference type="GO" id="GO:0005739">
    <property type="term" value="C:mitochondrion"/>
    <property type="evidence" value="ECO:0007669"/>
    <property type="project" value="UniProtKB-SubCell"/>
</dbReference>
<organism evidence="5 6">
    <name type="scientific">Elysia crispata</name>
    <name type="common">lettuce slug</name>
    <dbReference type="NCBI Taxonomy" id="231223"/>
    <lineage>
        <taxon>Eukaryota</taxon>
        <taxon>Metazoa</taxon>
        <taxon>Spiralia</taxon>
        <taxon>Lophotrochozoa</taxon>
        <taxon>Mollusca</taxon>
        <taxon>Gastropoda</taxon>
        <taxon>Heterobranchia</taxon>
        <taxon>Euthyneura</taxon>
        <taxon>Panpulmonata</taxon>
        <taxon>Sacoglossa</taxon>
        <taxon>Placobranchoidea</taxon>
        <taxon>Plakobranchidae</taxon>
        <taxon>Elysia</taxon>
    </lineage>
</organism>
<protein>
    <recommendedName>
        <fullName evidence="3">COX assembly mitochondrial protein</fullName>
    </recommendedName>
</protein>
<keyword evidence="2" id="KW-1015">Disulfide bond</keyword>
<comment type="caution">
    <text evidence="5">The sequence shown here is derived from an EMBL/GenBank/DDBJ whole genome shotgun (WGS) entry which is preliminary data.</text>
</comment>
<dbReference type="AlphaFoldDB" id="A0AAE1DA68"/>
<evidence type="ECO:0000256" key="4">
    <source>
        <dbReference type="SAM" id="MobiDB-lite"/>
    </source>
</evidence>
<evidence type="ECO:0000256" key="1">
    <source>
        <dbReference type="ARBA" id="ARBA00007347"/>
    </source>
</evidence>
<dbReference type="PANTHER" id="PTHR22977">
    <property type="entry name" value="COX ASSEMBLY MITOCHONDRIAL PROTEIN"/>
    <property type="match status" value="1"/>
</dbReference>
<keyword evidence="6" id="KW-1185">Reference proteome</keyword>
<dbReference type="Pfam" id="PF08583">
    <property type="entry name" value="Cmc1"/>
    <property type="match status" value="1"/>
</dbReference>
<comment type="similarity">
    <text evidence="1 3">Belongs to the CMC family.</text>
</comment>
<gene>
    <name evidence="5" type="ORF">RRG08_014839</name>
</gene>
<accession>A0AAE1DA68</accession>
<dbReference type="InterPro" id="IPR013892">
    <property type="entry name" value="Cyt_c_biogenesis_Cmc1-like"/>
</dbReference>
<sequence length="131" mass="14688">MATTLSKDESENEDYVLSKSLGGGPLGLGDPEDRSLRKAEKEILIPAKMKEKAKRLKCASEVKEFGECAKQQGLMMPFMCRAKAKALENCLKAAYSEPAFIDLCTEEFLEERAHYRRTGVKAKERKKDAIL</sequence>
<dbReference type="EMBL" id="JAWDGP010004610">
    <property type="protein sequence ID" value="KAK3763051.1"/>
    <property type="molecule type" value="Genomic_DNA"/>
</dbReference>
<dbReference type="PANTHER" id="PTHR22977:SF5">
    <property type="entry name" value="COX ASSEMBLY MITOCHONDRIAL PROTEIN HOMOLOG"/>
    <property type="match status" value="1"/>
</dbReference>